<gene>
    <name evidence="1" type="ORF">BDN72DRAFT_776477</name>
</gene>
<name>A0ACD3AAS3_9AGAR</name>
<protein>
    <submittedName>
        <fullName evidence="1">Tetrapyrrole biosynthesis, uroporphyrinogen III synthase</fullName>
    </submittedName>
</protein>
<evidence type="ECO:0000313" key="1">
    <source>
        <dbReference type="EMBL" id="TFK62973.1"/>
    </source>
</evidence>
<dbReference type="EMBL" id="ML208547">
    <property type="protein sequence ID" value="TFK62973.1"/>
    <property type="molecule type" value="Genomic_DNA"/>
</dbReference>
<proteinExistence type="predicted"/>
<dbReference type="Proteomes" id="UP000308600">
    <property type="component" value="Unassembled WGS sequence"/>
</dbReference>
<reference evidence="1 2" key="1">
    <citation type="journal article" date="2019" name="Nat. Ecol. Evol.">
        <title>Megaphylogeny resolves global patterns of mushroom evolution.</title>
        <authorList>
            <person name="Varga T."/>
            <person name="Krizsan K."/>
            <person name="Foldi C."/>
            <person name="Dima B."/>
            <person name="Sanchez-Garcia M."/>
            <person name="Sanchez-Ramirez S."/>
            <person name="Szollosi G.J."/>
            <person name="Szarkandi J.G."/>
            <person name="Papp V."/>
            <person name="Albert L."/>
            <person name="Andreopoulos W."/>
            <person name="Angelini C."/>
            <person name="Antonin V."/>
            <person name="Barry K.W."/>
            <person name="Bougher N.L."/>
            <person name="Buchanan P."/>
            <person name="Buyck B."/>
            <person name="Bense V."/>
            <person name="Catcheside P."/>
            <person name="Chovatia M."/>
            <person name="Cooper J."/>
            <person name="Damon W."/>
            <person name="Desjardin D."/>
            <person name="Finy P."/>
            <person name="Geml J."/>
            <person name="Haridas S."/>
            <person name="Hughes K."/>
            <person name="Justo A."/>
            <person name="Karasinski D."/>
            <person name="Kautmanova I."/>
            <person name="Kiss B."/>
            <person name="Kocsube S."/>
            <person name="Kotiranta H."/>
            <person name="LaButti K.M."/>
            <person name="Lechner B.E."/>
            <person name="Liimatainen K."/>
            <person name="Lipzen A."/>
            <person name="Lukacs Z."/>
            <person name="Mihaltcheva S."/>
            <person name="Morgado L.N."/>
            <person name="Niskanen T."/>
            <person name="Noordeloos M.E."/>
            <person name="Ohm R.A."/>
            <person name="Ortiz-Santana B."/>
            <person name="Ovrebo C."/>
            <person name="Racz N."/>
            <person name="Riley R."/>
            <person name="Savchenko A."/>
            <person name="Shiryaev A."/>
            <person name="Soop K."/>
            <person name="Spirin V."/>
            <person name="Szebenyi C."/>
            <person name="Tomsovsky M."/>
            <person name="Tulloss R.E."/>
            <person name="Uehling J."/>
            <person name="Grigoriev I.V."/>
            <person name="Vagvolgyi C."/>
            <person name="Papp T."/>
            <person name="Martin F.M."/>
            <person name="Miettinen O."/>
            <person name="Hibbett D.S."/>
            <person name="Nagy L.G."/>
        </authorList>
    </citation>
    <scope>NUCLEOTIDE SEQUENCE [LARGE SCALE GENOMIC DNA]</scope>
    <source>
        <strain evidence="1 2">NL-1719</strain>
    </source>
</reference>
<organism evidence="1 2">
    <name type="scientific">Pluteus cervinus</name>
    <dbReference type="NCBI Taxonomy" id="181527"/>
    <lineage>
        <taxon>Eukaryota</taxon>
        <taxon>Fungi</taxon>
        <taxon>Dikarya</taxon>
        <taxon>Basidiomycota</taxon>
        <taxon>Agaricomycotina</taxon>
        <taxon>Agaricomycetes</taxon>
        <taxon>Agaricomycetidae</taxon>
        <taxon>Agaricales</taxon>
        <taxon>Pluteineae</taxon>
        <taxon>Pluteaceae</taxon>
        <taxon>Pluteus</taxon>
    </lineage>
</organism>
<accession>A0ACD3AAS3</accession>
<keyword evidence="2" id="KW-1185">Reference proteome</keyword>
<sequence>MTIVLLLRSPDPPSDHYESIFAATNTYTPISLNPLETVFTNLDTLQDVLKAGPSNSKAGKHKLDGVIITSGRACKAWENAVQDLDILESNSSPSGGTWSTIPFYVVGQSTASHLRSLHQTHPNSPFTPSPDLIRGETTGSGEQLARFIVDDLKERSPARLLYLVGDKNRDTIPTLLSEAGIELEQIQVYGTQASSTFGEELDDVVRARSVEGTPPWWIVYFAPSSADFTTPFLQKHFSLAETPSQDPPPLSTDPLPLRASIAAIGRTTSTHLREVLGLRVDAVAEKPSPDRLLTCIQAFDRDEELL</sequence>
<evidence type="ECO:0000313" key="2">
    <source>
        <dbReference type="Proteomes" id="UP000308600"/>
    </source>
</evidence>